<dbReference type="Gene3D" id="3.40.91.80">
    <property type="match status" value="1"/>
</dbReference>
<dbReference type="Proteomes" id="UP000732399">
    <property type="component" value="Unassembled WGS sequence"/>
</dbReference>
<dbReference type="Pfam" id="PF09019">
    <property type="entry name" value="EcoRII-C"/>
    <property type="match status" value="1"/>
</dbReference>
<keyword evidence="2" id="KW-0378">Hydrolase</keyword>
<comment type="caution">
    <text evidence="2">The sequence shown here is derived from an EMBL/GenBank/DDBJ whole genome shotgun (WGS) entry which is preliminary data.</text>
</comment>
<keyword evidence="2" id="KW-0540">Nuclease</keyword>
<accession>A0ABX1CQU5</accession>
<gene>
    <name evidence="2" type="ORF">HBH26_09095</name>
</gene>
<dbReference type="EMBL" id="JAAVJH010000005">
    <property type="protein sequence ID" value="NJR78742.1"/>
    <property type="molecule type" value="Genomic_DNA"/>
</dbReference>
<reference evidence="2 3" key="1">
    <citation type="submission" date="2020-03" db="EMBL/GenBank/DDBJ databases">
        <authorList>
            <person name="Wang L."/>
            <person name="He N."/>
            <person name="Li Y."/>
            <person name="Fang Y."/>
            <person name="Zhang F."/>
        </authorList>
    </citation>
    <scope>NUCLEOTIDE SEQUENCE [LARGE SCALE GENOMIC DNA]</scope>
    <source>
        <strain evidence="2 3">36D10-4-7</strain>
    </source>
</reference>
<dbReference type="SUPFAM" id="SSF52980">
    <property type="entry name" value="Restriction endonuclease-like"/>
    <property type="match status" value="1"/>
</dbReference>
<feature type="domain" description="Restriction endonuclease type II EcoRII C-terminal" evidence="1">
    <location>
        <begin position="230"/>
        <end position="393"/>
    </location>
</feature>
<protein>
    <submittedName>
        <fullName evidence="2">Restriction endonuclease</fullName>
    </submittedName>
</protein>
<evidence type="ECO:0000313" key="3">
    <source>
        <dbReference type="Proteomes" id="UP000732399"/>
    </source>
</evidence>
<name>A0ABX1CQU5_9SPHN</name>
<evidence type="ECO:0000259" key="1">
    <source>
        <dbReference type="Pfam" id="PF09019"/>
    </source>
</evidence>
<evidence type="ECO:0000313" key="2">
    <source>
        <dbReference type="EMBL" id="NJR78742.1"/>
    </source>
</evidence>
<organism evidence="2 3">
    <name type="scientific">Sphingomonas corticis</name>
    <dbReference type="NCBI Taxonomy" id="2722791"/>
    <lineage>
        <taxon>Bacteria</taxon>
        <taxon>Pseudomonadati</taxon>
        <taxon>Pseudomonadota</taxon>
        <taxon>Alphaproteobacteria</taxon>
        <taxon>Sphingomonadales</taxon>
        <taxon>Sphingomonadaceae</taxon>
        <taxon>Sphingomonas</taxon>
    </lineage>
</organism>
<keyword evidence="2" id="KW-0255">Endonuclease</keyword>
<proteinExistence type="predicted"/>
<dbReference type="GO" id="GO:0004519">
    <property type="term" value="F:endonuclease activity"/>
    <property type="evidence" value="ECO:0007669"/>
    <property type="project" value="UniProtKB-KW"/>
</dbReference>
<sequence length="405" mass="45906">MKKGHLSEYFIDFAVKTLSAVEADRHRSNQHEFDGVSRLRAMLGDDDKRNIPAVFIYLNDDDPEPLREEGFLSWYDARRAHPTRTEYRLYFPDTVVSDNATEGDLLIIAQRPDGTLMVIIAEGESTVANQLLWLFGVGEAKLPGFSVKGELEADQVRLEFASRLILEEIGVVVEQVDENYLDQMLERFGGRFPTTREFSDYARRTLGDIDLTADPDAAVLALMEREEVLFRTMERHLIGDRLQGGFAEVDDFLKFSLSVQNRRKSRAGSALENHLEHLFGLLGLKCDRTPVTEGKAKPDFLFPGTAAYQDLAFPAELLTMLGVKSTCKDRWRQVLAEADRIADKHLLTLEPSISTNQTDEMQQRRLQLVLPRGLHETFTKAQQGWLMPVSDLVALVRDRQVCAGF</sequence>
<dbReference type="RefSeq" id="WP_168134294.1">
    <property type="nucleotide sequence ID" value="NZ_JAAVJH010000005.1"/>
</dbReference>
<keyword evidence="3" id="KW-1185">Reference proteome</keyword>
<dbReference type="InterPro" id="IPR038365">
    <property type="entry name" value="EcoRII_C_sf"/>
</dbReference>
<dbReference type="InterPro" id="IPR011335">
    <property type="entry name" value="Restrct_endonuc-II-like"/>
</dbReference>
<dbReference type="InterPro" id="IPR015109">
    <property type="entry name" value="Restrct_endonuc_II_EcoRII_C"/>
</dbReference>